<feature type="region of interest" description="Disordered" evidence="1">
    <location>
        <begin position="19"/>
        <end position="95"/>
    </location>
</feature>
<reference evidence="2" key="1">
    <citation type="journal article" date="2014" name="Genome Announc.">
        <title>De novo whole-genome sequence and genome annotation of Lichtheimia ramosa.</title>
        <authorList>
            <person name="Linde J."/>
            <person name="Schwartze V."/>
            <person name="Binder U."/>
            <person name="Lass-Florl C."/>
            <person name="Voigt K."/>
            <person name="Horn F."/>
        </authorList>
    </citation>
    <scope>NUCLEOTIDE SEQUENCE</scope>
    <source>
        <strain evidence="2">JMRC FSU:6197</strain>
    </source>
</reference>
<gene>
    <name evidence="2" type="ORF">LRAMOSA10478</name>
</gene>
<evidence type="ECO:0000256" key="1">
    <source>
        <dbReference type="SAM" id="MobiDB-lite"/>
    </source>
</evidence>
<evidence type="ECO:0000313" key="2">
    <source>
        <dbReference type="EMBL" id="CDS09118.1"/>
    </source>
</evidence>
<organism evidence="2">
    <name type="scientific">Lichtheimia ramosa</name>
    <dbReference type="NCBI Taxonomy" id="688394"/>
    <lineage>
        <taxon>Eukaryota</taxon>
        <taxon>Fungi</taxon>
        <taxon>Fungi incertae sedis</taxon>
        <taxon>Mucoromycota</taxon>
        <taxon>Mucoromycotina</taxon>
        <taxon>Mucoromycetes</taxon>
        <taxon>Mucorales</taxon>
        <taxon>Lichtheimiaceae</taxon>
        <taxon>Lichtheimia</taxon>
    </lineage>
</organism>
<protein>
    <submittedName>
        <fullName evidence="2">Uncharacterized protein</fullName>
    </submittedName>
</protein>
<dbReference type="OrthoDB" id="2287443at2759"/>
<feature type="compositionally biased region" description="Low complexity" evidence="1">
    <location>
        <begin position="63"/>
        <end position="88"/>
    </location>
</feature>
<name>A0A077WPU1_9FUNG</name>
<dbReference type="EMBL" id="LK023329">
    <property type="protein sequence ID" value="CDS09118.1"/>
    <property type="molecule type" value="Genomic_DNA"/>
</dbReference>
<accession>A0A077WPU1</accession>
<dbReference type="AlphaFoldDB" id="A0A077WPU1"/>
<proteinExistence type="predicted"/>
<sequence>MPGFSKSWCCDLKDKKVHDTTNSPSEIHHHRHTPSPTANQHHPSHHHQQQETSSHYATTLDSTPATIIVNINNPTPTSTTTAATPTKTQEQDTREHCKKLDEKGCSSDERCYWEDSPSEAGKYINTFVKLSNVLTASCSSRNWLLP</sequence>